<keyword evidence="1" id="KW-1133">Transmembrane helix</keyword>
<feature type="transmembrane region" description="Helical" evidence="1">
    <location>
        <begin position="34"/>
        <end position="54"/>
    </location>
</feature>
<keyword evidence="1" id="KW-0472">Membrane</keyword>
<feature type="non-terminal residue" evidence="2">
    <location>
        <position position="1"/>
    </location>
</feature>
<dbReference type="AlphaFoldDB" id="A0A382PEC2"/>
<keyword evidence="1" id="KW-0812">Transmembrane</keyword>
<evidence type="ECO:0000256" key="1">
    <source>
        <dbReference type="SAM" id="Phobius"/>
    </source>
</evidence>
<sequence>VLHFLTLIASAMVPKTLDWKGELAKLIPFLRTLFWVYGAFIVLTIIAFGVLSLLNFRTLGADNPTLLARSVCAFIAIFWGARLVVALFVF</sequence>
<reference evidence="2" key="1">
    <citation type="submission" date="2018-05" db="EMBL/GenBank/DDBJ databases">
        <authorList>
            <person name="Lanie J.A."/>
            <person name="Ng W.-L."/>
            <person name="Kazmierczak K.M."/>
            <person name="Andrzejewski T.M."/>
            <person name="Davidsen T.M."/>
            <person name="Wayne K.J."/>
            <person name="Tettelin H."/>
            <person name="Glass J.I."/>
            <person name="Rusch D."/>
            <person name="Podicherti R."/>
            <person name="Tsui H.-C.T."/>
            <person name="Winkler M.E."/>
        </authorList>
    </citation>
    <scope>NUCLEOTIDE SEQUENCE</scope>
</reference>
<feature type="non-terminal residue" evidence="2">
    <location>
        <position position="90"/>
    </location>
</feature>
<dbReference type="EMBL" id="UINC01106823">
    <property type="protein sequence ID" value="SVC71749.1"/>
    <property type="molecule type" value="Genomic_DNA"/>
</dbReference>
<protein>
    <submittedName>
        <fullName evidence="2">Uncharacterized protein</fullName>
    </submittedName>
</protein>
<accession>A0A382PEC2</accession>
<name>A0A382PEC2_9ZZZZ</name>
<organism evidence="2">
    <name type="scientific">marine metagenome</name>
    <dbReference type="NCBI Taxonomy" id="408172"/>
    <lineage>
        <taxon>unclassified sequences</taxon>
        <taxon>metagenomes</taxon>
        <taxon>ecological metagenomes</taxon>
    </lineage>
</organism>
<gene>
    <name evidence="2" type="ORF">METZ01_LOCUS324603</name>
</gene>
<proteinExistence type="predicted"/>
<evidence type="ECO:0000313" key="2">
    <source>
        <dbReference type="EMBL" id="SVC71749.1"/>
    </source>
</evidence>
<feature type="transmembrane region" description="Helical" evidence="1">
    <location>
        <begin position="66"/>
        <end position="89"/>
    </location>
</feature>